<gene>
    <name evidence="2" type="ORF">CS009_00490</name>
    <name evidence="1" type="ORF">CS010_08365</name>
</gene>
<sequence>MLEKLTIQEFDDDKLVINNVEIAGWIDDDKCRFCNHQRCYSERFDDYFCPYCNRWLESRCGDPNCGFCKNRPHFPNKLWQKS</sequence>
<evidence type="ECO:0000313" key="3">
    <source>
        <dbReference type="Proteomes" id="UP000221763"/>
    </source>
</evidence>
<proteinExistence type="predicted"/>
<dbReference type="Proteomes" id="UP000222913">
    <property type="component" value="Unassembled WGS sequence"/>
</dbReference>
<evidence type="ECO:0000313" key="2">
    <source>
        <dbReference type="EMBL" id="PHV58977.1"/>
    </source>
</evidence>
<comment type="caution">
    <text evidence="1">The sequence shown here is derived from an EMBL/GenBank/DDBJ whole genome shotgun (WGS) entry which is preliminary data.</text>
</comment>
<reference evidence="3 4" key="1">
    <citation type="submission" date="2017-10" db="EMBL/GenBank/DDBJ databases">
        <title>Whole-genome sequence of three Streptococcus macedonicus strains isolated from Italian cheeses of the Veneto region.</title>
        <authorList>
            <person name="Treu L."/>
            <person name="De Diego-Diaz B."/>
            <person name="Papadimitriou K."/>
            <person name="Tsakalidou E."/>
            <person name="Corich V."/>
            <person name="Giacomini A."/>
        </authorList>
    </citation>
    <scope>NUCLEOTIDE SEQUENCE [LARGE SCALE GENOMIC DNA]</scope>
    <source>
        <strain evidence="2 3">19AS</strain>
        <strain evidence="1 4">27MV</strain>
    </source>
</reference>
<dbReference type="Proteomes" id="UP000221763">
    <property type="component" value="Unassembled WGS sequence"/>
</dbReference>
<evidence type="ECO:0000313" key="1">
    <source>
        <dbReference type="EMBL" id="PHV56256.1"/>
    </source>
</evidence>
<dbReference type="AlphaFoldDB" id="A0A2G3NRW2"/>
<accession>A0A2G3NRW2</accession>
<organism evidence="1 4">
    <name type="scientific">Streptococcus macedonicus</name>
    <name type="common">Streptococcus gallolyticus macedonicus</name>
    <dbReference type="NCBI Taxonomy" id="59310"/>
    <lineage>
        <taxon>Bacteria</taxon>
        <taxon>Bacillati</taxon>
        <taxon>Bacillota</taxon>
        <taxon>Bacilli</taxon>
        <taxon>Lactobacillales</taxon>
        <taxon>Streptococcaceae</taxon>
        <taxon>Streptococcus</taxon>
    </lineage>
</organism>
<evidence type="ECO:0000313" key="4">
    <source>
        <dbReference type="Proteomes" id="UP000222913"/>
    </source>
</evidence>
<dbReference type="EMBL" id="PEBN01000002">
    <property type="protein sequence ID" value="PHV58977.1"/>
    <property type="molecule type" value="Genomic_DNA"/>
</dbReference>
<name>A0A2G3NRW2_STRMC</name>
<protein>
    <submittedName>
        <fullName evidence="1">Uncharacterized protein</fullName>
    </submittedName>
</protein>
<dbReference type="EMBL" id="PEBM01000048">
    <property type="protein sequence ID" value="PHV56256.1"/>
    <property type="molecule type" value="Genomic_DNA"/>
</dbReference>